<dbReference type="RefSeq" id="WP_237359673.1">
    <property type="nucleotide sequence ID" value="NZ_CAKLDM010000001.1"/>
</dbReference>
<evidence type="ECO:0000313" key="3">
    <source>
        <dbReference type="Proteomes" id="UP000838748"/>
    </source>
</evidence>
<dbReference type="Proteomes" id="UP000838748">
    <property type="component" value="Unassembled WGS sequence"/>
</dbReference>
<feature type="domain" description="PilZ" evidence="1">
    <location>
        <begin position="143"/>
        <end position="238"/>
    </location>
</feature>
<evidence type="ECO:0000313" key="2">
    <source>
        <dbReference type="EMBL" id="CAH0536179.1"/>
    </source>
</evidence>
<organism evidence="2 3">
    <name type="scientific">Vibrio marisflavi CECT 7928</name>
    <dbReference type="NCBI Taxonomy" id="634439"/>
    <lineage>
        <taxon>Bacteria</taxon>
        <taxon>Pseudomonadati</taxon>
        <taxon>Pseudomonadota</taxon>
        <taxon>Gammaproteobacteria</taxon>
        <taxon>Vibrionales</taxon>
        <taxon>Vibrionaceae</taxon>
        <taxon>Vibrio</taxon>
    </lineage>
</organism>
<sequence>MTQLVENETVLKSQHIESEAKDSSIAVKESHVLNGEDAFAQVSSMSDMAYNITTPTGKTLRCRSKYIGMHSNNLLFIESPLVTPQEFAVFFQRGYPIKACAISQKGEGARIYFKSKIEYVVQAGMNSVVIVSLPSATQIDYKLRSEARLEISLEGILEPEERKFLCEIRDISAQGCQVVVNRNAREYKVGNPIELQILSDNMPTVQGIVKNKKRSNQYWKYGVLFDESCRQSSKDLVEKLSFDQAHQKYLL</sequence>
<evidence type="ECO:0000259" key="1">
    <source>
        <dbReference type="Pfam" id="PF07238"/>
    </source>
</evidence>
<comment type="caution">
    <text evidence="2">The sequence shown here is derived from an EMBL/GenBank/DDBJ whole genome shotgun (WGS) entry which is preliminary data.</text>
</comment>
<dbReference type="InterPro" id="IPR012349">
    <property type="entry name" value="Split_barrel_FMN-bd"/>
</dbReference>
<dbReference type="InterPro" id="IPR009875">
    <property type="entry name" value="PilZ_domain"/>
</dbReference>
<proteinExistence type="predicted"/>
<gene>
    <name evidence="2" type="ORF">VMF7928_00259</name>
</gene>
<protein>
    <submittedName>
        <fullName evidence="2">Cyclic di-GMP binding protein</fullName>
    </submittedName>
</protein>
<dbReference type="Gene3D" id="2.40.10.220">
    <property type="entry name" value="predicted glycosyltransferase like domains"/>
    <property type="match status" value="1"/>
</dbReference>
<dbReference type="EMBL" id="CAKLDM010000001">
    <property type="protein sequence ID" value="CAH0536179.1"/>
    <property type="molecule type" value="Genomic_DNA"/>
</dbReference>
<keyword evidence="3" id="KW-1185">Reference proteome</keyword>
<dbReference type="Pfam" id="PF07238">
    <property type="entry name" value="PilZ"/>
    <property type="match status" value="1"/>
</dbReference>
<name>A0ABN8E0L8_9VIBR</name>
<reference evidence="2" key="1">
    <citation type="submission" date="2021-11" db="EMBL/GenBank/DDBJ databases">
        <authorList>
            <person name="Rodrigo-Torres L."/>
            <person name="Arahal R. D."/>
            <person name="Lucena T."/>
        </authorList>
    </citation>
    <scope>NUCLEOTIDE SEQUENCE</scope>
    <source>
        <strain evidence="2">CECT 7928</strain>
    </source>
</reference>
<accession>A0ABN8E0L8</accession>
<dbReference type="Gene3D" id="2.30.110.10">
    <property type="entry name" value="Electron Transport, Fmn-binding Protein, Chain A"/>
    <property type="match status" value="1"/>
</dbReference>
<dbReference type="SUPFAM" id="SSF141371">
    <property type="entry name" value="PilZ domain-like"/>
    <property type="match status" value="2"/>
</dbReference>